<dbReference type="Proteomes" id="UP001055439">
    <property type="component" value="Chromosome 2"/>
</dbReference>
<evidence type="ECO:0000313" key="3">
    <source>
        <dbReference type="Proteomes" id="UP001055439"/>
    </source>
</evidence>
<protein>
    <submittedName>
        <fullName evidence="2">Uncharacterized protein</fullName>
    </submittedName>
</protein>
<keyword evidence="3" id="KW-1185">Reference proteome</keyword>
<evidence type="ECO:0000256" key="1">
    <source>
        <dbReference type="SAM" id="MobiDB-lite"/>
    </source>
</evidence>
<reference evidence="2" key="1">
    <citation type="submission" date="2022-05" db="EMBL/GenBank/DDBJ databases">
        <title>The Musa troglodytarum L. genome provides insights into the mechanism of non-climacteric behaviour and enrichment of carotenoids.</title>
        <authorList>
            <person name="Wang J."/>
        </authorList>
    </citation>
    <scope>NUCLEOTIDE SEQUENCE</scope>
    <source>
        <tissue evidence="2">Leaf</tissue>
    </source>
</reference>
<name>A0A9E7JL70_9LILI</name>
<accession>A0A9E7JL70</accession>
<organism evidence="2 3">
    <name type="scientific">Musa troglodytarum</name>
    <name type="common">fe'i banana</name>
    <dbReference type="NCBI Taxonomy" id="320322"/>
    <lineage>
        <taxon>Eukaryota</taxon>
        <taxon>Viridiplantae</taxon>
        <taxon>Streptophyta</taxon>
        <taxon>Embryophyta</taxon>
        <taxon>Tracheophyta</taxon>
        <taxon>Spermatophyta</taxon>
        <taxon>Magnoliopsida</taxon>
        <taxon>Liliopsida</taxon>
        <taxon>Zingiberales</taxon>
        <taxon>Musaceae</taxon>
        <taxon>Musa</taxon>
    </lineage>
</organism>
<evidence type="ECO:0000313" key="2">
    <source>
        <dbReference type="EMBL" id="URD85202.1"/>
    </source>
</evidence>
<dbReference type="AlphaFoldDB" id="A0A9E7JL70"/>
<dbReference type="EMBL" id="CP097504">
    <property type="protein sequence ID" value="URD85202.1"/>
    <property type="molecule type" value="Genomic_DNA"/>
</dbReference>
<gene>
    <name evidence="2" type="ORF">MUK42_19121</name>
</gene>
<proteinExistence type="predicted"/>
<feature type="region of interest" description="Disordered" evidence="1">
    <location>
        <begin position="40"/>
        <end position="60"/>
    </location>
</feature>
<sequence>MELNTRTSKKMTLLWAAAYSYERLNNKLNLLALIITGKEQEGHKGKRWGLSSIRDKDDTS</sequence>